<gene>
    <name evidence="1" type="ORF">USDA257_c08410</name>
</gene>
<proteinExistence type="predicted"/>
<sequence>MLRLQSTASHQRRTAVPPSRVLLQPSVMHQFISVNRCMSDAERGARAIRRQ</sequence>
<accession>I3X0M7</accession>
<organism evidence="1 2">
    <name type="scientific">Sinorhizobium fredii (strain USDA 257)</name>
    <dbReference type="NCBI Taxonomy" id="1185652"/>
    <lineage>
        <taxon>Bacteria</taxon>
        <taxon>Pseudomonadati</taxon>
        <taxon>Pseudomonadota</taxon>
        <taxon>Alphaproteobacteria</taxon>
        <taxon>Hyphomicrobiales</taxon>
        <taxon>Rhizobiaceae</taxon>
        <taxon>Sinorhizobium/Ensifer group</taxon>
        <taxon>Sinorhizobium</taxon>
    </lineage>
</organism>
<dbReference type="KEGG" id="sfd:USDA257_c08410"/>
<dbReference type="HOGENOM" id="CLU_3103835_0_0_5"/>
<dbReference type="AlphaFoldDB" id="I3X0M7"/>
<dbReference type="EMBL" id="CP003563">
    <property type="protein sequence ID" value="AFL49433.1"/>
    <property type="molecule type" value="Genomic_DNA"/>
</dbReference>
<evidence type="ECO:0000313" key="2">
    <source>
        <dbReference type="Proteomes" id="UP000006180"/>
    </source>
</evidence>
<reference evidence="1 2" key="1">
    <citation type="journal article" date="2012" name="J. Bacteriol.">
        <title>Complete genome sequence of the broad-host-range strain Sinorhizobium fredii USDA257.</title>
        <authorList>
            <person name="Schuldes J."/>
            <person name="Rodriguez Orbegoso M."/>
            <person name="Schmeisser C."/>
            <person name="Krishnan H.B."/>
            <person name="Daniel R."/>
            <person name="Streit W.R."/>
        </authorList>
    </citation>
    <scope>NUCLEOTIDE SEQUENCE [LARGE SCALE GENOMIC DNA]</scope>
    <source>
        <strain evidence="1 2">USDA 257</strain>
    </source>
</reference>
<name>I3X0M7_SINF2</name>
<protein>
    <submittedName>
        <fullName evidence="1">Uncharacterized protein</fullName>
    </submittedName>
</protein>
<dbReference type="Proteomes" id="UP000006180">
    <property type="component" value="Chromosome"/>
</dbReference>
<evidence type="ECO:0000313" key="1">
    <source>
        <dbReference type="EMBL" id="AFL49433.1"/>
    </source>
</evidence>
<dbReference type="PATRIC" id="fig|1185652.3.peg.874"/>